<feature type="domain" description="RRM" evidence="6">
    <location>
        <begin position="6"/>
        <end position="89"/>
    </location>
</feature>
<dbReference type="Pfam" id="PF13893">
    <property type="entry name" value="RRM_5"/>
    <property type="match status" value="1"/>
</dbReference>
<dbReference type="InterPro" id="IPR055204">
    <property type="entry name" value="HNRNPL_RRM"/>
</dbReference>
<feature type="domain" description="RRM" evidence="6">
    <location>
        <begin position="311"/>
        <end position="385"/>
    </location>
</feature>
<keyword evidence="1" id="KW-0597">Phosphoprotein</keyword>
<name>A0A7R9L2Z4_9ACAR</name>
<dbReference type="Proteomes" id="UP000759131">
    <property type="component" value="Unassembled WGS sequence"/>
</dbReference>
<dbReference type="GO" id="GO:0005634">
    <property type="term" value="C:nucleus"/>
    <property type="evidence" value="ECO:0007669"/>
    <property type="project" value="InterPro"/>
</dbReference>
<dbReference type="InterPro" id="IPR012677">
    <property type="entry name" value="Nucleotide-bd_a/b_plait_sf"/>
</dbReference>
<dbReference type="OrthoDB" id="296632at2759"/>
<evidence type="ECO:0000256" key="4">
    <source>
        <dbReference type="PROSITE-ProRule" id="PRU00176"/>
    </source>
</evidence>
<feature type="domain" description="RRM" evidence="6">
    <location>
        <begin position="129"/>
        <end position="206"/>
    </location>
</feature>
<dbReference type="InterPro" id="IPR006536">
    <property type="entry name" value="HnRNP-L/PTB"/>
</dbReference>
<dbReference type="EMBL" id="OC866516">
    <property type="protein sequence ID" value="CAD7632997.1"/>
    <property type="molecule type" value="Genomic_DNA"/>
</dbReference>
<dbReference type="GO" id="GO:0006397">
    <property type="term" value="P:mRNA processing"/>
    <property type="evidence" value="ECO:0007669"/>
    <property type="project" value="InterPro"/>
</dbReference>
<dbReference type="Pfam" id="PF11835">
    <property type="entry name" value="RRM_8"/>
    <property type="match status" value="1"/>
</dbReference>
<dbReference type="CDD" id="cd12423">
    <property type="entry name" value="RRM3_PTBP1_like"/>
    <property type="match status" value="1"/>
</dbReference>
<evidence type="ECO:0000256" key="2">
    <source>
        <dbReference type="ARBA" id="ARBA00022737"/>
    </source>
</evidence>
<dbReference type="InterPro" id="IPR021790">
    <property type="entry name" value="PTBP1-like_RRM2"/>
</dbReference>
<dbReference type="Gene3D" id="3.30.70.330">
    <property type="match status" value="4"/>
</dbReference>
<evidence type="ECO:0000313" key="8">
    <source>
        <dbReference type="Proteomes" id="UP000759131"/>
    </source>
</evidence>
<organism evidence="7">
    <name type="scientific">Medioppia subpectinata</name>
    <dbReference type="NCBI Taxonomy" id="1979941"/>
    <lineage>
        <taxon>Eukaryota</taxon>
        <taxon>Metazoa</taxon>
        <taxon>Ecdysozoa</taxon>
        <taxon>Arthropoda</taxon>
        <taxon>Chelicerata</taxon>
        <taxon>Arachnida</taxon>
        <taxon>Acari</taxon>
        <taxon>Acariformes</taxon>
        <taxon>Sarcoptiformes</taxon>
        <taxon>Oribatida</taxon>
        <taxon>Brachypylina</taxon>
        <taxon>Oppioidea</taxon>
        <taxon>Oppiidae</taxon>
        <taxon>Medioppia</taxon>
    </lineage>
</organism>
<feature type="domain" description="RRM" evidence="6">
    <location>
        <begin position="428"/>
        <end position="504"/>
    </location>
</feature>
<feature type="non-terminal residue" evidence="7">
    <location>
        <position position="1"/>
    </location>
</feature>
<reference evidence="7" key="1">
    <citation type="submission" date="2020-11" db="EMBL/GenBank/DDBJ databases">
        <authorList>
            <person name="Tran Van P."/>
        </authorList>
    </citation>
    <scope>NUCLEOTIDE SEQUENCE</scope>
</reference>
<dbReference type="CDD" id="cd12421">
    <property type="entry name" value="RRM1_PTBP1_hnRNPL_like"/>
    <property type="match status" value="1"/>
</dbReference>
<dbReference type="SMART" id="SM00360">
    <property type="entry name" value="RRM"/>
    <property type="match status" value="4"/>
</dbReference>
<dbReference type="Pfam" id="PF00076">
    <property type="entry name" value="RRM_1"/>
    <property type="match status" value="1"/>
</dbReference>
<evidence type="ECO:0000256" key="5">
    <source>
        <dbReference type="SAM" id="MobiDB-lite"/>
    </source>
</evidence>
<dbReference type="PANTHER" id="PTHR15592">
    <property type="entry name" value="MATRIN 3/NUCLEAR PROTEIN 220-RELATED"/>
    <property type="match status" value="1"/>
</dbReference>
<dbReference type="InterPro" id="IPR035979">
    <property type="entry name" value="RBD_domain_sf"/>
</dbReference>
<proteinExistence type="predicted"/>
<dbReference type="GO" id="GO:0003723">
    <property type="term" value="F:RNA binding"/>
    <property type="evidence" value="ECO:0007669"/>
    <property type="project" value="UniProtKB-UniRule"/>
</dbReference>
<gene>
    <name evidence="7" type="ORF">OSB1V03_LOCUS13396</name>
</gene>
<dbReference type="FunFam" id="3.30.70.330:FF:000341">
    <property type="entry name" value="Hephaestus, isoform C"/>
    <property type="match status" value="1"/>
</dbReference>
<keyword evidence="8" id="KW-1185">Reference proteome</keyword>
<dbReference type="Pfam" id="PF22976">
    <property type="entry name" value="RRM_10"/>
    <property type="match status" value="1"/>
</dbReference>
<evidence type="ECO:0000259" key="6">
    <source>
        <dbReference type="PROSITE" id="PS50102"/>
    </source>
</evidence>
<dbReference type="PROSITE" id="PS50102">
    <property type="entry name" value="RRM"/>
    <property type="match status" value="4"/>
</dbReference>
<accession>A0A7R9L2Z4</accession>
<dbReference type="CDD" id="cd12425">
    <property type="entry name" value="RRM4_PTBP1_like"/>
    <property type="match status" value="1"/>
</dbReference>
<evidence type="ECO:0000256" key="1">
    <source>
        <dbReference type="ARBA" id="ARBA00022553"/>
    </source>
</evidence>
<keyword evidence="3 4" id="KW-0694">RNA-binding</keyword>
<protein>
    <recommendedName>
        <fullName evidence="6">RRM domain-containing protein</fullName>
    </recommendedName>
</protein>
<keyword evidence="2" id="KW-0677">Repeat</keyword>
<dbReference type="EMBL" id="CAJPIZ010011941">
    <property type="protein sequence ID" value="CAG2113427.1"/>
    <property type="molecule type" value="Genomic_DNA"/>
</dbReference>
<dbReference type="AlphaFoldDB" id="A0A7R9L2Z4"/>
<dbReference type="SUPFAM" id="SSF54928">
    <property type="entry name" value="RNA-binding domain, RBD"/>
    <property type="match status" value="2"/>
</dbReference>
<feature type="region of interest" description="Disordered" evidence="5">
    <location>
        <begin position="96"/>
        <end position="121"/>
    </location>
</feature>
<dbReference type="InterPro" id="IPR000504">
    <property type="entry name" value="RRM_dom"/>
</dbReference>
<evidence type="ECO:0000256" key="3">
    <source>
        <dbReference type="ARBA" id="ARBA00022884"/>
    </source>
</evidence>
<evidence type="ECO:0000313" key="7">
    <source>
        <dbReference type="EMBL" id="CAD7632997.1"/>
    </source>
</evidence>
<sequence length="506" mass="55728">PAVKSRVVHVRNIPLDTSEHDLIQLSAPFGRVTNCLILRGKSQAFVEFLDFQSAQQMVNFWLSSTLQGIPSPMQPNIRGRHVFCQLSNHKELKTNGFHQNGGNDHQMAADGQSSPGVQNGVSREPSCVLRVIVENLMYSVTLEVLHSVFSRAGKVAKIVTFTKNGSFQALIQFMDGRDAAAAKQLLDGQNLFHPNANTLRIEFSKLQALNVKYNNDKSRDYTNPALPHTNGPPHDVMPDQLMSSLMTSQQQQQQSPQQLFPAFAVNNQALRALNPIHALSALQSHQSLGQLGAHLGLGGMGNGMSASIASAVLLVSNLNESTTTTDALFTLFGVYGDVIRVKILFNKKDNALIQMAEPAQAQLAQTYLDKVKLSGRVIRVTPSKHQLVQMPKEGQHDAGLTKDFSSSALHRFKKPGSKNFGNIYPPSATLHLSNIPQTVQEEDIRGAFTRETAAPVVNFKFFPKDRKMALIQLQNVDDAIHALIKMHNYQLSESSHLRVSFSKSSI</sequence>
<dbReference type="NCBIfam" id="TIGR01649">
    <property type="entry name" value="hnRNP-L_PTB"/>
    <property type="match status" value="1"/>
</dbReference>
<feature type="compositionally biased region" description="Polar residues" evidence="5">
    <location>
        <begin position="111"/>
        <end position="121"/>
    </location>
</feature>